<feature type="region of interest" description="Disordered" evidence="2">
    <location>
        <begin position="748"/>
        <end position="799"/>
    </location>
</feature>
<feature type="compositionally biased region" description="Polar residues" evidence="2">
    <location>
        <begin position="14"/>
        <end position="23"/>
    </location>
</feature>
<feature type="coiled-coil region" evidence="1">
    <location>
        <begin position="101"/>
        <end position="131"/>
    </location>
</feature>
<evidence type="ECO:0000256" key="2">
    <source>
        <dbReference type="SAM" id="MobiDB-lite"/>
    </source>
</evidence>
<protein>
    <submittedName>
        <fullName evidence="3">Uncharacterized protein</fullName>
    </submittedName>
</protein>
<dbReference type="KEGG" id="edi:EDI_192740"/>
<keyword evidence="4" id="KW-1185">Reference proteome</keyword>
<feature type="compositionally biased region" description="Basic and acidic residues" evidence="2">
    <location>
        <begin position="1"/>
        <end position="13"/>
    </location>
</feature>
<sequence length="799" mass="93573">MRDEMKQQIRDNNRQQQGVNKSLQQQINDANRIANEAKLKAQIADSDLDEYAERTEKRFNDYRQKFITYDTYQETLQDQINYNTHEIRDIKEAVKKGSLDQQEANRRIKKIKNKQKQLEQQQIELNRNQNMFITRDEMRAYQNYVNSKFDQTDNRLQELGYYVNNFKNMNDRIDGIENILNAHQLTMAQLMNIIARNKRETDAELDKLSNENKLLYRGQNDLARAIMQYENENQIIRKTVYDLTAYLTNLKVVSPDQYKREQDQILNYIQSLNERMEYNQQSLVKAKDNQQHFDKDFEYMKQNAMVIEQKVNNEVFRQQTNDVYFARWSPIISICNKVGGNLKIDKDELYKYVYSISDPAERTKVIRTLDAQFAAVARGFRLYNQNPNSDISNMINNINNIQTAYGEGNRGYNAAQNFKEGKQKVVVVIPVATRADKVQVSQPEIVEDRNFAQAFIGKNRLASQAFNDFKQQRFLEYNSERGLFDEVYKIFSQVEKKVGAHNGRVHKNNAYTQRYFETVDYVIRQYSDPSASSNDRRQAYELLKKDATNFMNAYDSASEHDNVSKQQQLLIENGVQSGSLSLALRNPKIQENLQEYYTRTQKDYYNQVKQDEQTKQSGQVTKVDNTVKTNEDYAKDLIKPKKNKPGYKPSAVVMEVDEDLLKDLNIVTPGNKQFGVTLGEQTQVPTQALTDVNPLVLKDKTDKLLLKDKQTQQTIGFDYKPLQIKPKPKQPRIEYNYEPQDLIEYPYQQYQIGYPEKKPKAPSIDGSSFDPSTTQPTETNPADDPKYKRRPEVRRYQLN</sequence>
<dbReference type="RefSeq" id="XP_001737538.1">
    <property type="nucleotide sequence ID" value="XM_001737486.1"/>
</dbReference>
<feature type="region of interest" description="Disordered" evidence="2">
    <location>
        <begin position="1"/>
        <end position="23"/>
    </location>
</feature>
<dbReference type="Proteomes" id="UP000008076">
    <property type="component" value="Unassembled WGS sequence"/>
</dbReference>
<accession>B0EH24</accession>
<feature type="compositionally biased region" description="Polar residues" evidence="2">
    <location>
        <begin position="765"/>
        <end position="780"/>
    </location>
</feature>
<dbReference type="AlphaFoldDB" id="B0EH24"/>
<gene>
    <name evidence="3" type="ORF">EDI_192740</name>
</gene>
<keyword evidence="1" id="KW-0175">Coiled coil</keyword>
<dbReference type="VEuPathDB" id="AmoebaDB:EDI_192740"/>
<evidence type="ECO:0000313" key="4">
    <source>
        <dbReference type="Proteomes" id="UP000008076"/>
    </source>
</evidence>
<reference evidence="4" key="1">
    <citation type="submission" date="2007-12" db="EMBL/GenBank/DDBJ databases">
        <title>Annotation of Entamoeba dispar SAW760.</title>
        <authorList>
            <person name="Lorenzi H."/>
            <person name="Inman J."/>
            <person name="Schobel S."/>
            <person name="Amedeo P."/>
            <person name="Caler E."/>
        </authorList>
    </citation>
    <scope>NUCLEOTIDE SEQUENCE [LARGE SCALE GENOMIC DNA]</scope>
    <source>
        <strain evidence="4">ATCC PRA-260 / SAW760</strain>
    </source>
</reference>
<proteinExistence type="predicted"/>
<organism evidence="4">
    <name type="scientific">Entamoeba dispar (strain ATCC PRA-260 / SAW760)</name>
    <dbReference type="NCBI Taxonomy" id="370354"/>
    <lineage>
        <taxon>Eukaryota</taxon>
        <taxon>Amoebozoa</taxon>
        <taxon>Evosea</taxon>
        <taxon>Archamoebae</taxon>
        <taxon>Mastigamoebida</taxon>
        <taxon>Entamoebidae</taxon>
        <taxon>Entamoeba</taxon>
    </lineage>
</organism>
<dbReference type="EMBL" id="DS549280">
    <property type="protein sequence ID" value="EDR26173.1"/>
    <property type="molecule type" value="Genomic_DNA"/>
</dbReference>
<dbReference type="GeneID" id="5882583"/>
<evidence type="ECO:0000313" key="3">
    <source>
        <dbReference type="EMBL" id="EDR26173.1"/>
    </source>
</evidence>
<name>B0EH24_ENTDS</name>
<evidence type="ECO:0000256" key="1">
    <source>
        <dbReference type="SAM" id="Coils"/>
    </source>
</evidence>